<proteinExistence type="predicted"/>
<name>A0ACB8RJW3_9AGAM</name>
<comment type="caution">
    <text evidence="1">The sequence shown here is derived from an EMBL/GenBank/DDBJ whole genome shotgun (WGS) entry which is preliminary data.</text>
</comment>
<protein>
    <submittedName>
        <fullName evidence="1">Uncharacterized protein</fullName>
    </submittedName>
</protein>
<dbReference type="Proteomes" id="UP000814033">
    <property type="component" value="Unassembled WGS sequence"/>
</dbReference>
<sequence>MRALLRCFRWKTLSSSGHAPRPRTQLIIYRNYATSARVNKADSPSIPQAGVELDYVQSARLQSIILNSHRMLRDGRVRDALTYFRLRLDSVAPVAVDNRASRRHAFERITTLLLRHGHLPFAQRIVKNMQEEGLNLSANLRAKLVAAEHFRRAPEVDKEALVADLQAVVALPGFSEENLRELISFMARPPHLDADPIGRIVELYEAAKGHDIRVSTANQLINVYSRSKSLEVAQQFLPDASAVEALAAGLDTGNIAAPYTTMISQLADEDFRNPAQISALLAQMGALSVQPDLPLFNALIAMAVRARDLNKAFALYNTVRNSPSSALLPDAYTFGSIFKAAQMTFHRRTARSRAVKPPPDAPSPRELFRDLLECHIIATGRRPTCRSPVATTSVLNVALRMFMLTKDYRGAYVALVGFKMCALRPDVKTFRVVLVTLLAQVRMDTLGRRVAGEERWVDRFLGGGQGHHVTAAQIKDDAIEDFLFFATRARPPGEAWDDAEQAQLRAPTRAMIEGLELPPKKEKWDLEPLERLVGKAILASLENSEERADRYVERALQPVIAEMIPPMDKSPKSTSKTSGAHSRKGQTKRPRDARKGK</sequence>
<dbReference type="EMBL" id="MU275992">
    <property type="protein sequence ID" value="KAI0044177.1"/>
    <property type="molecule type" value="Genomic_DNA"/>
</dbReference>
<organism evidence="1 2">
    <name type="scientific">Auriscalpium vulgare</name>
    <dbReference type="NCBI Taxonomy" id="40419"/>
    <lineage>
        <taxon>Eukaryota</taxon>
        <taxon>Fungi</taxon>
        <taxon>Dikarya</taxon>
        <taxon>Basidiomycota</taxon>
        <taxon>Agaricomycotina</taxon>
        <taxon>Agaricomycetes</taxon>
        <taxon>Russulales</taxon>
        <taxon>Auriscalpiaceae</taxon>
        <taxon>Auriscalpium</taxon>
    </lineage>
</organism>
<reference evidence="1" key="2">
    <citation type="journal article" date="2022" name="New Phytol.">
        <title>Evolutionary transition to the ectomycorrhizal habit in the genomes of a hyperdiverse lineage of mushroom-forming fungi.</title>
        <authorList>
            <person name="Looney B."/>
            <person name="Miyauchi S."/>
            <person name="Morin E."/>
            <person name="Drula E."/>
            <person name="Courty P.E."/>
            <person name="Kohler A."/>
            <person name="Kuo A."/>
            <person name="LaButti K."/>
            <person name="Pangilinan J."/>
            <person name="Lipzen A."/>
            <person name="Riley R."/>
            <person name="Andreopoulos W."/>
            <person name="He G."/>
            <person name="Johnson J."/>
            <person name="Nolan M."/>
            <person name="Tritt A."/>
            <person name="Barry K.W."/>
            <person name="Grigoriev I.V."/>
            <person name="Nagy L.G."/>
            <person name="Hibbett D."/>
            <person name="Henrissat B."/>
            <person name="Matheny P.B."/>
            <person name="Labbe J."/>
            <person name="Martin F.M."/>
        </authorList>
    </citation>
    <scope>NUCLEOTIDE SEQUENCE</scope>
    <source>
        <strain evidence="1">FP105234-sp</strain>
    </source>
</reference>
<keyword evidence="2" id="KW-1185">Reference proteome</keyword>
<accession>A0ACB8RJW3</accession>
<gene>
    <name evidence="1" type="ORF">FA95DRAFT_1562544</name>
</gene>
<evidence type="ECO:0000313" key="1">
    <source>
        <dbReference type="EMBL" id="KAI0044177.1"/>
    </source>
</evidence>
<reference evidence="1" key="1">
    <citation type="submission" date="2021-02" db="EMBL/GenBank/DDBJ databases">
        <authorList>
            <consortium name="DOE Joint Genome Institute"/>
            <person name="Ahrendt S."/>
            <person name="Looney B.P."/>
            <person name="Miyauchi S."/>
            <person name="Morin E."/>
            <person name="Drula E."/>
            <person name="Courty P.E."/>
            <person name="Chicoki N."/>
            <person name="Fauchery L."/>
            <person name="Kohler A."/>
            <person name="Kuo A."/>
            <person name="Labutti K."/>
            <person name="Pangilinan J."/>
            <person name="Lipzen A."/>
            <person name="Riley R."/>
            <person name="Andreopoulos W."/>
            <person name="He G."/>
            <person name="Johnson J."/>
            <person name="Barry K.W."/>
            <person name="Grigoriev I.V."/>
            <person name="Nagy L."/>
            <person name="Hibbett D."/>
            <person name="Henrissat B."/>
            <person name="Matheny P.B."/>
            <person name="Labbe J."/>
            <person name="Martin F."/>
        </authorList>
    </citation>
    <scope>NUCLEOTIDE SEQUENCE</scope>
    <source>
        <strain evidence="1">FP105234-sp</strain>
    </source>
</reference>
<evidence type="ECO:0000313" key="2">
    <source>
        <dbReference type="Proteomes" id="UP000814033"/>
    </source>
</evidence>